<proteinExistence type="predicted"/>
<evidence type="ECO:0000256" key="1">
    <source>
        <dbReference type="SAM" id="MobiDB-lite"/>
    </source>
</evidence>
<feature type="chain" id="PRO_5047205413" evidence="2">
    <location>
        <begin position="17"/>
        <end position="55"/>
    </location>
</feature>
<organism evidence="3 4">
    <name type="scientific">Plutella xylostella</name>
    <name type="common">Diamondback moth</name>
    <name type="synonym">Plutella maculipennis</name>
    <dbReference type="NCBI Taxonomy" id="51655"/>
    <lineage>
        <taxon>Eukaryota</taxon>
        <taxon>Metazoa</taxon>
        <taxon>Ecdysozoa</taxon>
        <taxon>Arthropoda</taxon>
        <taxon>Hexapoda</taxon>
        <taxon>Insecta</taxon>
        <taxon>Pterygota</taxon>
        <taxon>Neoptera</taxon>
        <taxon>Endopterygota</taxon>
        <taxon>Lepidoptera</taxon>
        <taxon>Glossata</taxon>
        <taxon>Ditrysia</taxon>
        <taxon>Yponomeutoidea</taxon>
        <taxon>Plutellidae</taxon>
        <taxon>Plutella</taxon>
    </lineage>
</organism>
<evidence type="ECO:0000313" key="4">
    <source>
        <dbReference type="Proteomes" id="UP000823941"/>
    </source>
</evidence>
<sequence>MVCAVALLGAGRLAGAAVAGSAPVATRAPRSAPSAIRDRKCYEPASEPQPTLWTE</sequence>
<reference evidence="3 4" key="1">
    <citation type="submission" date="2021-06" db="EMBL/GenBank/DDBJ databases">
        <title>A haploid diamondback moth (Plutella xylostella L.) genome assembly resolves 31 chromosomes and identifies a diamide resistance mutation.</title>
        <authorList>
            <person name="Ward C.M."/>
            <person name="Perry K.D."/>
            <person name="Baker G."/>
            <person name="Powis K."/>
            <person name="Heckel D.G."/>
            <person name="Baxter S.W."/>
        </authorList>
    </citation>
    <scope>NUCLEOTIDE SEQUENCE [LARGE SCALE GENOMIC DNA]</scope>
    <source>
        <strain evidence="3 4">LV</strain>
        <tissue evidence="3">Single pupa</tissue>
    </source>
</reference>
<feature type="region of interest" description="Disordered" evidence="1">
    <location>
        <begin position="27"/>
        <end position="55"/>
    </location>
</feature>
<protein>
    <submittedName>
        <fullName evidence="3">Uncharacterized protein</fullName>
    </submittedName>
</protein>
<evidence type="ECO:0000313" key="3">
    <source>
        <dbReference type="EMBL" id="KAG7307241.1"/>
    </source>
</evidence>
<feature type="signal peptide" evidence="2">
    <location>
        <begin position="1"/>
        <end position="16"/>
    </location>
</feature>
<dbReference type="Proteomes" id="UP000823941">
    <property type="component" value="Chromosome 10"/>
</dbReference>
<accession>A0ABQ7QQC3</accession>
<keyword evidence="4" id="KW-1185">Reference proteome</keyword>
<keyword evidence="2" id="KW-0732">Signal</keyword>
<evidence type="ECO:0000256" key="2">
    <source>
        <dbReference type="SAM" id="SignalP"/>
    </source>
</evidence>
<name>A0ABQ7QQC3_PLUXY</name>
<gene>
    <name evidence="3" type="ORF">JYU34_007400</name>
</gene>
<comment type="caution">
    <text evidence="3">The sequence shown here is derived from an EMBL/GenBank/DDBJ whole genome shotgun (WGS) entry which is preliminary data.</text>
</comment>
<dbReference type="EMBL" id="JAHIBW010000010">
    <property type="protein sequence ID" value="KAG7307241.1"/>
    <property type="molecule type" value="Genomic_DNA"/>
</dbReference>